<evidence type="ECO:0000256" key="1">
    <source>
        <dbReference type="ARBA" id="ARBA00005163"/>
    </source>
</evidence>
<dbReference type="GO" id="GO:0006099">
    <property type="term" value="P:tricarboxylic acid cycle"/>
    <property type="evidence" value="ECO:0007669"/>
    <property type="project" value="UniProtKB-UniPathway"/>
</dbReference>
<reference evidence="7" key="1">
    <citation type="submission" date="2016-10" db="EMBL/GenBank/DDBJ databases">
        <authorList>
            <person name="Varghese N."/>
            <person name="Submissions S."/>
        </authorList>
    </citation>
    <scope>NUCLEOTIDE SEQUENCE [LARGE SCALE GENOMIC DNA]</scope>
    <source>
        <strain evidence="7">DSM 45237</strain>
    </source>
</reference>
<dbReference type="GO" id="GO:0005975">
    <property type="term" value="P:carbohydrate metabolic process"/>
    <property type="evidence" value="ECO:0007669"/>
    <property type="project" value="TreeGrafter"/>
</dbReference>
<dbReference type="EC" id="2.3.3.16" evidence="3"/>
<keyword evidence="4" id="KW-0808">Transferase</keyword>
<evidence type="ECO:0000313" key="7">
    <source>
        <dbReference type="Proteomes" id="UP000181980"/>
    </source>
</evidence>
<dbReference type="UniPathway" id="UPA00223"/>
<dbReference type="Gene3D" id="1.10.1660.10">
    <property type="match status" value="1"/>
</dbReference>
<dbReference type="InterPro" id="IPR036969">
    <property type="entry name" value="Citrate_synthase_sf"/>
</dbReference>
<evidence type="ECO:0000256" key="3">
    <source>
        <dbReference type="ARBA" id="ARBA00012972"/>
    </source>
</evidence>
<dbReference type="Pfam" id="PF12728">
    <property type="entry name" value="HTH_17"/>
    <property type="match status" value="1"/>
</dbReference>
<dbReference type="Pfam" id="PF00285">
    <property type="entry name" value="Citrate_synt"/>
    <property type="match status" value="1"/>
</dbReference>
<dbReference type="GO" id="GO:0036440">
    <property type="term" value="F:citrate synthase activity"/>
    <property type="evidence" value="ECO:0007669"/>
    <property type="project" value="UniProtKB-EC"/>
</dbReference>
<evidence type="ECO:0000256" key="2">
    <source>
        <dbReference type="ARBA" id="ARBA00010566"/>
    </source>
</evidence>
<protein>
    <recommendedName>
        <fullName evidence="3">citrate synthase (unknown stereospecificity)</fullName>
        <ecNumber evidence="3">2.3.3.16</ecNumber>
    </recommendedName>
</protein>
<dbReference type="InterPro" id="IPR009061">
    <property type="entry name" value="DNA-bd_dom_put_sf"/>
</dbReference>
<evidence type="ECO:0000259" key="5">
    <source>
        <dbReference type="Pfam" id="PF12728"/>
    </source>
</evidence>
<dbReference type="Gene3D" id="1.10.580.10">
    <property type="entry name" value="Citrate Synthase, domain 1"/>
    <property type="match status" value="1"/>
</dbReference>
<organism evidence="6 7">
    <name type="scientific">Jiangella alba</name>
    <dbReference type="NCBI Taxonomy" id="561176"/>
    <lineage>
        <taxon>Bacteria</taxon>
        <taxon>Bacillati</taxon>
        <taxon>Actinomycetota</taxon>
        <taxon>Actinomycetes</taxon>
        <taxon>Jiangellales</taxon>
        <taxon>Jiangellaceae</taxon>
        <taxon>Jiangella</taxon>
    </lineage>
</organism>
<dbReference type="Gene3D" id="1.10.230.10">
    <property type="entry name" value="Cytochrome P450-Terp, domain 2"/>
    <property type="match status" value="1"/>
</dbReference>
<feature type="domain" description="Helix-turn-helix" evidence="5">
    <location>
        <begin position="7"/>
        <end position="58"/>
    </location>
</feature>
<accession>A0A1H5P473</accession>
<dbReference type="AlphaFoldDB" id="A0A1H5P473"/>
<dbReference type="InterPro" id="IPR016143">
    <property type="entry name" value="Citrate_synth-like_sm_a-sub"/>
</dbReference>
<dbReference type="STRING" id="561176.SAMN04488561_3679"/>
<name>A0A1H5P473_9ACTN</name>
<dbReference type="SUPFAM" id="SSF48256">
    <property type="entry name" value="Citrate synthase"/>
    <property type="match status" value="1"/>
</dbReference>
<comment type="pathway">
    <text evidence="1">Carbohydrate metabolism; tricarboxylic acid cycle.</text>
</comment>
<evidence type="ECO:0000256" key="4">
    <source>
        <dbReference type="ARBA" id="ARBA00022679"/>
    </source>
</evidence>
<dbReference type="PANTHER" id="PTHR11739:SF4">
    <property type="entry name" value="CITRATE SYNTHASE, PEROXISOMAL"/>
    <property type="match status" value="1"/>
</dbReference>
<sequence>MVEQRRLTTQQVAARLGVKPETVYAYVSRGLLGSRRGAGGRASTFDPDEVERLARRRRGRPDAGSAVEREHDAAGPVYSGVTLIEGDRYYYRGVDPVELARRTSFEPVAWWLWTGEERLDPQFVAPAAGLAAARAAGDALPPQAGLVDRLRVAAVAAAAVDPVRFDLRPGTVAATARGLIATFVDALPRRDGRSEDTGRDTTGSTGGAAAEGEFIAERLWPRLTDRPAGPYAVHILDRALVLLIDHGLAASTVTARAAASARAHPYAVVSAALGTAEGPLHGGASGLAHRMLIDVLERGAEPVVAEHLRAGRRIPGLGHRLYRTNDPRAQVLFERLAAMPEAAPALAAARAVTETAATHLPLPANVDLALATLTVAAGMPPEAGEAIFTVARTAGWIAHALEEYDERALRVRVTGRYEGPPPPQPLPSLF</sequence>
<keyword evidence="7" id="KW-1185">Reference proteome</keyword>
<dbReference type="InterPro" id="IPR041657">
    <property type="entry name" value="HTH_17"/>
</dbReference>
<dbReference type="OrthoDB" id="9800864at2"/>
<dbReference type="RefSeq" id="WP_069110640.1">
    <property type="nucleotide sequence ID" value="NZ_FNUC01000004.1"/>
</dbReference>
<dbReference type="GO" id="GO:0005829">
    <property type="term" value="C:cytosol"/>
    <property type="evidence" value="ECO:0007669"/>
    <property type="project" value="TreeGrafter"/>
</dbReference>
<dbReference type="PANTHER" id="PTHR11739">
    <property type="entry name" value="CITRATE SYNTHASE"/>
    <property type="match status" value="1"/>
</dbReference>
<dbReference type="PRINTS" id="PR00143">
    <property type="entry name" value="CITRTSNTHASE"/>
</dbReference>
<evidence type="ECO:0000313" key="6">
    <source>
        <dbReference type="EMBL" id="SEF08665.1"/>
    </source>
</evidence>
<proteinExistence type="inferred from homology"/>
<dbReference type="InterPro" id="IPR016142">
    <property type="entry name" value="Citrate_synth-like_lrg_a-sub"/>
</dbReference>
<gene>
    <name evidence="6" type="ORF">SAMN04488561_3679</name>
</gene>
<dbReference type="EMBL" id="FNUC01000004">
    <property type="protein sequence ID" value="SEF08665.1"/>
    <property type="molecule type" value="Genomic_DNA"/>
</dbReference>
<dbReference type="InterPro" id="IPR002020">
    <property type="entry name" value="Citrate_synthase"/>
</dbReference>
<dbReference type="Proteomes" id="UP000181980">
    <property type="component" value="Unassembled WGS sequence"/>
</dbReference>
<dbReference type="SUPFAM" id="SSF46955">
    <property type="entry name" value="Putative DNA-binding domain"/>
    <property type="match status" value="1"/>
</dbReference>
<comment type="similarity">
    <text evidence="2">Belongs to the citrate synthase family.</text>
</comment>